<sequence>MRCRRTMILATAVLAAGALSVAAPAAADPAAPPAPSETAAPKPGDGPKTSIEEDGTYAVGTDIVPGNYASEGPRDGSPCYWKRSGGENGTETLDNALTKKPAIVVIAPTDKSFRTTSCQTWRLTDQAPPPPRSPWEILGGIGQMAGRVGSAPPPAG</sequence>
<keyword evidence="2" id="KW-0732">Signal</keyword>
<protein>
    <recommendedName>
        <fullName evidence="5">Lipoprotein</fullName>
    </recommendedName>
</protein>
<dbReference type="Proteomes" id="UP000193484">
    <property type="component" value="Unassembled WGS sequence"/>
</dbReference>
<feature type="region of interest" description="Disordered" evidence="1">
    <location>
        <begin position="26"/>
        <end position="94"/>
    </location>
</feature>
<dbReference type="AlphaFoldDB" id="A0A1X1RDH1"/>
<evidence type="ECO:0008006" key="5">
    <source>
        <dbReference type="Google" id="ProtNLM"/>
    </source>
</evidence>
<feature type="region of interest" description="Disordered" evidence="1">
    <location>
        <begin position="122"/>
        <end position="156"/>
    </location>
</feature>
<name>A0A1X1RDH1_MYCFA</name>
<accession>A0A1X1RDH1</accession>
<evidence type="ECO:0000313" key="3">
    <source>
        <dbReference type="EMBL" id="ORV03505.1"/>
    </source>
</evidence>
<feature type="chain" id="PRO_5010887769" description="Lipoprotein" evidence="2">
    <location>
        <begin position="28"/>
        <end position="156"/>
    </location>
</feature>
<gene>
    <name evidence="3" type="ORF">AWC04_10375</name>
</gene>
<evidence type="ECO:0000256" key="2">
    <source>
        <dbReference type="SAM" id="SignalP"/>
    </source>
</evidence>
<evidence type="ECO:0000313" key="4">
    <source>
        <dbReference type="Proteomes" id="UP000193484"/>
    </source>
</evidence>
<dbReference type="EMBL" id="LQOJ01000037">
    <property type="protein sequence ID" value="ORV03505.1"/>
    <property type="molecule type" value="Genomic_DNA"/>
</dbReference>
<keyword evidence="4" id="KW-1185">Reference proteome</keyword>
<proteinExistence type="predicted"/>
<organism evidence="3 4">
    <name type="scientific">Mycolicibacterium fallax</name>
    <name type="common">Mycobacterium fallax</name>
    <dbReference type="NCBI Taxonomy" id="1793"/>
    <lineage>
        <taxon>Bacteria</taxon>
        <taxon>Bacillati</taxon>
        <taxon>Actinomycetota</taxon>
        <taxon>Actinomycetes</taxon>
        <taxon>Mycobacteriales</taxon>
        <taxon>Mycobacteriaceae</taxon>
        <taxon>Mycolicibacterium</taxon>
    </lineage>
</organism>
<evidence type="ECO:0000256" key="1">
    <source>
        <dbReference type="SAM" id="MobiDB-lite"/>
    </source>
</evidence>
<dbReference type="PROSITE" id="PS51318">
    <property type="entry name" value="TAT"/>
    <property type="match status" value="1"/>
</dbReference>
<dbReference type="STRING" id="1793.AWC04_10375"/>
<comment type="caution">
    <text evidence="3">The sequence shown here is derived from an EMBL/GenBank/DDBJ whole genome shotgun (WGS) entry which is preliminary data.</text>
</comment>
<dbReference type="InterPro" id="IPR006311">
    <property type="entry name" value="TAT_signal"/>
</dbReference>
<feature type="signal peptide" evidence="2">
    <location>
        <begin position="1"/>
        <end position="27"/>
    </location>
</feature>
<reference evidence="3 4" key="1">
    <citation type="submission" date="2016-01" db="EMBL/GenBank/DDBJ databases">
        <title>The new phylogeny of the genus Mycobacterium.</title>
        <authorList>
            <person name="Tarcisio F."/>
            <person name="Conor M."/>
            <person name="Antonella G."/>
            <person name="Elisabetta G."/>
            <person name="Giulia F.S."/>
            <person name="Sara T."/>
            <person name="Anna F."/>
            <person name="Clotilde B."/>
            <person name="Roberto B."/>
            <person name="Veronica D.S."/>
            <person name="Fabio R."/>
            <person name="Monica P."/>
            <person name="Olivier J."/>
            <person name="Enrico T."/>
            <person name="Nicola S."/>
        </authorList>
    </citation>
    <scope>NUCLEOTIDE SEQUENCE [LARGE SCALE GENOMIC DNA]</scope>
    <source>
        <strain evidence="3 4">DSM 44179</strain>
    </source>
</reference>